<comment type="caution">
    <text evidence="3">The sequence shown here is derived from an EMBL/GenBank/DDBJ whole genome shotgun (WGS) entry which is preliminary data.</text>
</comment>
<gene>
    <name evidence="3" type="ORF">C4B63_78g18</name>
</gene>
<dbReference type="VEuPathDB" id="TriTrypDB:TCDM_01789"/>
<dbReference type="VEuPathDB" id="TriTrypDB:C3747_15g229"/>
<dbReference type="VEuPathDB" id="TriTrypDB:TcCL_NonESM01046"/>
<feature type="region of interest" description="Disordered" evidence="2">
    <location>
        <begin position="996"/>
        <end position="1015"/>
    </location>
</feature>
<feature type="region of interest" description="Disordered" evidence="2">
    <location>
        <begin position="949"/>
        <end position="977"/>
    </location>
</feature>
<accession>A0A2V2UVT5</accession>
<dbReference type="VEuPathDB" id="TriTrypDB:TcBrA4_0001600"/>
<keyword evidence="1" id="KW-0175">Coiled coil</keyword>
<dbReference type="EMBL" id="PRFA01000078">
    <property type="protein sequence ID" value="PWU88190.1"/>
    <property type="molecule type" value="Genomic_DNA"/>
</dbReference>
<dbReference type="VEuPathDB" id="TriTrypDB:TcCLB.507649.50"/>
<feature type="coiled-coil region" evidence="1">
    <location>
        <begin position="272"/>
        <end position="299"/>
    </location>
</feature>
<feature type="coiled-coil region" evidence="1">
    <location>
        <begin position="123"/>
        <end position="190"/>
    </location>
</feature>
<evidence type="ECO:0000256" key="2">
    <source>
        <dbReference type="SAM" id="MobiDB-lite"/>
    </source>
</evidence>
<dbReference type="VEuPathDB" id="TriTrypDB:TCSYLVIO_009707"/>
<evidence type="ECO:0000256" key="1">
    <source>
        <dbReference type="SAM" id="Coils"/>
    </source>
</evidence>
<sequence>MADTVTAPTFRDYTATFSAAMPPVLSSQSASFSALLKPTPTALTKVPSIGIDCFPQRFGETGVPGAAMGRTFLGISGQMLHTRQMEAGLVRREIVLRSEFDRLRHADEERMRWDRQREREAMLAEERQRMLDLAKEIEMERAKRTEEQQKRLLAQERELEEWKQERAKEMEEQRRRRMEEEDRLRARQHEREMLLMREEAELRLQVQKSVDDHKKSIETSVNSAAEAVMARLREEFRAIEGQWTSRLERLQLEHINETASLRQEIERERQLVAHGESQLSETRNQLAKLTSQLEELCRQREGDAHSRGTENFIGEIHQKAIERLQRAFEEDKQSTKQWFVEEQQRILNSHERTLHEIQDSHRAQVRRLEETLDASNRQLREMEIEVQQCKTKLAGAALKPSSASADELRLREELRTIRKQLNEAVDAKQRLERRSREIEQECDDGRKAQQALQLEMEALTVRHNAELRSLREENQQLMDQLTSAREAHAEELQQVRNNQRKSESAVTRDAAKEFETTLRRMNERNEETRRALELEKGQLVRQLREAEQRCEDKQRRLEIELEKSEAARRDGERIQQKHDEKERALAELQETVEELKRKGCSVADLSSRNRKLQQELEQLRHDHETATRAKDSELQELRHDLAETRRRVVGLQDELTAARRMQEEVEVRMKSYVSDAELKEKQLRRSLEEATQSVQSWKDSYTQLQSQSASAAPKMQGLLSEKETELSRLQETLDALKRDKNSLEKRTQELQTISATREKEMLDQASVVKGLNAEIVSLREKLSTVMRPAKEMSTQYLSRALDYSQSPRTPTVGGATDTQPAQPKSTVDASKSSNLSLTATAPMCSPQVVHPASDFIGVFSSSNPSMASRPLSVRALSHALTTDASPPSRSGNLSVPVQISEGVPLPTGRQSIPTVRPSLPGVFPPGVGTFNSGTHVPVGFSPLASAQANTSASASRSPSVTVPAPSTSPTAPGHFSAQSVVPVPVPVHVPTPDPAVGHPVSSSTIPQTSQQINPSSGLLGVSSGASISQQLVPPPAPAAVATSKTASLVSSGVSSTISVPVPLSIPNPAAGDPRPQSVPLTSAPVPVPIPLPIAPMATAPFSRK</sequence>
<dbReference type="VEuPathDB" id="TriTrypDB:ECC02_000910"/>
<feature type="region of interest" description="Disordered" evidence="2">
    <location>
        <begin position="804"/>
        <end position="832"/>
    </location>
</feature>
<dbReference type="VEuPathDB" id="TriTrypDB:TcG_03766"/>
<evidence type="ECO:0000313" key="4">
    <source>
        <dbReference type="Proteomes" id="UP000246121"/>
    </source>
</evidence>
<feature type="coiled-coil region" evidence="1">
    <location>
        <begin position="340"/>
        <end position="753"/>
    </location>
</feature>
<dbReference type="AlphaFoldDB" id="A0A2V2UVT5"/>
<proteinExistence type="predicted"/>
<dbReference type="VEuPathDB" id="TriTrypDB:C4B63_78g18"/>
<evidence type="ECO:0000313" key="3">
    <source>
        <dbReference type="EMBL" id="PWU88190.1"/>
    </source>
</evidence>
<name>A0A2V2UVT5_TRYCR</name>
<organism evidence="3 4">
    <name type="scientific">Trypanosoma cruzi</name>
    <dbReference type="NCBI Taxonomy" id="5693"/>
    <lineage>
        <taxon>Eukaryota</taxon>
        <taxon>Discoba</taxon>
        <taxon>Euglenozoa</taxon>
        <taxon>Kinetoplastea</taxon>
        <taxon>Metakinetoplastina</taxon>
        <taxon>Trypanosomatida</taxon>
        <taxon>Trypanosomatidae</taxon>
        <taxon>Trypanosoma</taxon>
        <taxon>Schizotrypanum</taxon>
    </lineage>
</organism>
<dbReference type="VEuPathDB" id="TriTrypDB:BCY84_12578"/>
<dbReference type="VEuPathDB" id="TriTrypDB:TcCLB.510859.30"/>
<dbReference type="VEuPathDB" id="TriTrypDB:Tc_MARK_8203"/>
<dbReference type="Proteomes" id="UP000246121">
    <property type="component" value="Unassembled WGS sequence"/>
</dbReference>
<reference evidence="3 4" key="1">
    <citation type="journal article" date="2018" name="Microb. Genom.">
        <title>Expanding an expanded genome: long-read sequencing of Trypanosoma cruzi.</title>
        <authorList>
            <person name="Berna L."/>
            <person name="Rodriguez M."/>
            <person name="Chiribao M.L."/>
            <person name="Parodi-Talice A."/>
            <person name="Pita S."/>
            <person name="Rijo G."/>
            <person name="Alvarez-Valin F."/>
            <person name="Robello C."/>
        </authorList>
    </citation>
    <scope>NUCLEOTIDE SEQUENCE [LARGE SCALE GENOMIC DNA]</scope>
    <source>
        <strain evidence="3 4">Dm28c</strain>
    </source>
</reference>
<protein>
    <submittedName>
        <fullName evidence="3">Uncharacterized protein</fullName>
    </submittedName>
</protein>
<feature type="compositionally biased region" description="Low complexity" evidence="2">
    <location>
        <begin position="949"/>
        <end position="972"/>
    </location>
</feature>
<feature type="compositionally biased region" description="Polar residues" evidence="2">
    <location>
        <begin position="816"/>
        <end position="832"/>
    </location>
</feature>